<comment type="caution">
    <text evidence="5">The sequence shown here is derived from an EMBL/GenBank/DDBJ whole genome shotgun (WGS) entry which is preliminary data.</text>
</comment>
<dbReference type="EMBL" id="QRWT01000004">
    <property type="protein sequence ID" value="RGT54788.1"/>
    <property type="molecule type" value="Genomic_DNA"/>
</dbReference>
<keyword evidence="3" id="KW-0677">Repeat</keyword>
<reference evidence="5 6" key="1">
    <citation type="submission" date="2018-08" db="EMBL/GenBank/DDBJ databases">
        <title>A genome reference for cultivated species of the human gut microbiota.</title>
        <authorList>
            <person name="Zou Y."/>
            <person name="Xue W."/>
            <person name="Luo G."/>
        </authorList>
    </citation>
    <scope>NUCLEOTIDE SEQUENCE [LARGE SCALE GENOMIC DNA]</scope>
    <source>
        <strain evidence="5 6">AF19-10AC</strain>
    </source>
</reference>
<evidence type="ECO:0000256" key="4">
    <source>
        <dbReference type="ARBA" id="ARBA00023315"/>
    </source>
</evidence>
<dbReference type="PANTHER" id="PTHR43300:SF11">
    <property type="entry name" value="ACETYLTRANSFERASE RV3034C-RELATED"/>
    <property type="match status" value="1"/>
</dbReference>
<evidence type="ECO:0000313" key="6">
    <source>
        <dbReference type="Proteomes" id="UP000284772"/>
    </source>
</evidence>
<evidence type="ECO:0000256" key="3">
    <source>
        <dbReference type="ARBA" id="ARBA00022737"/>
    </source>
</evidence>
<name>A0AAQ0LUN8_9BACE</name>
<accession>A0AAQ0LUN8</accession>
<protein>
    <submittedName>
        <fullName evidence="5">Acyltransferase</fullName>
    </submittedName>
</protein>
<dbReference type="InterPro" id="IPR011004">
    <property type="entry name" value="Trimer_LpxA-like_sf"/>
</dbReference>
<dbReference type="CDD" id="cd04647">
    <property type="entry name" value="LbH_MAT_like"/>
    <property type="match status" value="1"/>
</dbReference>
<dbReference type="InterPro" id="IPR018357">
    <property type="entry name" value="Hexapep_transf_CS"/>
</dbReference>
<evidence type="ECO:0000313" key="5">
    <source>
        <dbReference type="EMBL" id="RGT54788.1"/>
    </source>
</evidence>
<dbReference type="PROSITE" id="PS00101">
    <property type="entry name" value="HEXAPEP_TRANSFERASES"/>
    <property type="match status" value="1"/>
</dbReference>
<dbReference type="SUPFAM" id="SSF51161">
    <property type="entry name" value="Trimeric LpxA-like enzymes"/>
    <property type="match status" value="1"/>
</dbReference>
<organism evidence="5 6">
    <name type="scientific">Bacteroides intestinalis</name>
    <dbReference type="NCBI Taxonomy" id="329854"/>
    <lineage>
        <taxon>Bacteria</taxon>
        <taxon>Pseudomonadati</taxon>
        <taxon>Bacteroidota</taxon>
        <taxon>Bacteroidia</taxon>
        <taxon>Bacteroidales</taxon>
        <taxon>Bacteroidaceae</taxon>
        <taxon>Bacteroides</taxon>
    </lineage>
</organism>
<keyword evidence="2" id="KW-0808">Transferase</keyword>
<dbReference type="GO" id="GO:0016746">
    <property type="term" value="F:acyltransferase activity"/>
    <property type="evidence" value="ECO:0007669"/>
    <property type="project" value="UniProtKB-KW"/>
</dbReference>
<dbReference type="Gene3D" id="2.160.10.10">
    <property type="entry name" value="Hexapeptide repeat proteins"/>
    <property type="match status" value="1"/>
</dbReference>
<gene>
    <name evidence="5" type="ORF">DWX27_06890</name>
</gene>
<evidence type="ECO:0000256" key="2">
    <source>
        <dbReference type="ARBA" id="ARBA00022679"/>
    </source>
</evidence>
<evidence type="ECO:0000256" key="1">
    <source>
        <dbReference type="ARBA" id="ARBA00007274"/>
    </source>
</evidence>
<dbReference type="AlphaFoldDB" id="A0AAQ0LUN8"/>
<dbReference type="InterPro" id="IPR050179">
    <property type="entry name" value="Trans_hexapeptide_repeat"/>
</dbReference>
<keyword evidence="4 5" id="KW-0012">Acyltransferase</keyword>
<dbReference type="Proteomes" id="UP000284772">
    <property type="component" value="Unassembled WGS sequence"/>
</dbReference>
<sequence>MLNPFKRLFELYWRFLVSPEKYLRHIGVVIGKNCFISTREMSGEPYLITIGDNVQITSHVSIHCHGGGNAIRKQYPDYDAFGKVVIENWAYIGAYSQIMPGVTIGEGAIVAAGSIVTKSVAPNTVVGGNPAKYIGTTQEYIDRNMKYNLHCKGMTKEEKKKFLLSLPDEKFIRK</sequence>
<proteinExistence type="inferred from homology"/>
<comment type="similarity">
    <text evidence="1">Belongs to the transferase hexapeptide repeat family.</text>
</comment>
<dbReference type="InterPro" id="IPR001451">
    <property type="entry name" value="Hexapep"/>
</dbReference>
<dbReference type="Pfam" id="PF00132">
    <property type="entry name" value="Hexapep"/>
    <property type="match status" value="1"/>
</dbReference>
<dbReference type="RefSeq" id="WP_044535415.1">
    <property type="nucleotide sequence ID" value="NZ_BAABZC010000001.1"/>
</dbReference>
<dbReference type="PANTHER" id="PTHR43300">
    <property type="entry name" value="ACETYLTRANSFERASE"/>
    <property type="match status" value="1"/>
</dbReference>